<evidence type="ECO:0000256" key="7">
    <source>
        <dbReference type="ARBA" id="ARBA00023004"/>
    </source>
</evidence>
<sequence>MRSAYLAVISSIGLIGLGATWWFSGNASQGSSPFDDVNIELGQALYSENCASCHGANLEGQPDWRSPGSDGRLPAPPHDRNGHTWHHSDQILFSYTKLGGAELMRQQGSDFDSGMPGFAGKLTDQEIWNILGFIKSTWPERERNAQAARTAAEQEG</sequence>
<comment type="caution">
    <text evidence="12">The sequence shown here is derived from an EMBL/GenBank/DDBJ whole genome shotgun (WGS) entry which is preliminary data.</text>
</comment>
<accession>A0A074U1Q7</accession>
<keyword evidence="4" id="KW-0679">Respiratory chain</keyword>
<keyword evidence="10" id="KW-1133">Transmembrane helix</keyword>
<keyword evidence="6" id="KW-0249">Electron transport</keyword>
<evidence type="ECO:0000256" key="6">
    <source>
        <dbReference type="ARBA" id="ARBA00022982"/>
    </source>
</evidence>
<dbReference type="InterPro" id="IPR008168">
    <property type="entry name" value="Cyt_C_IC"/>
</dbReference>
<dbReference type="InterPro" id="IPR009056">
    <property type="entry name" value="Cyt_c-like_dom"/>
</dbReference>
<feature type="transmembrane region" description="Helical" evidence="10">
    <location>
        <begin position="5"/>
        <end position="23"/>
    </location>
</feature>
<evidence type="ECO:0000256" key="8">
    <source>
        <dbReference type="PROSITE-ProRule" id="PRU00433"/>
    </source>
</evidence>
<evidence type="ECO:0000313" key="12">
    <source>
        <dbReference type="EMBL" id="KEP68612.1"/>
    </source>
</evidence>
<dbReference type="AlphaFoldDB" id="A0A074U1Q7"/>
<evidence type="ECO:0000256" key="10">
    <source>
        <dbReference type="SAM" id="Phobius"/>
    </source>
</evidence>
<dbReference type="InterPro" id="IPR036909">
    <property type="entry name" value="Cyt_c-like_dom_sf"/>
</dbReference>
<dbReference type="eggNOG" id="COG2010">
    <property type="taxonomic scope" value="Bacteria"/>
</dbReference>
<dbReference type="PROSITE" id="PS51007">
    <property type="entry name" value="CYTC"/>
    <property type="match status" value="1"/>
</dbReference>
<evidence type="ECO:0000256" key="3">
    <source>
        <dbReference type="ARBA" id="ARBA00022617"/>
    </source>
</evidence>
<keyword evidence="7 8" id="KW-0408">Iron</keyword>
<evidence type="ECO:0000256" key="1">
    <source>
        <dbReference type="ARBA" id="ARBA00001926"/>
    </source>
</evidence>
<protein>
    <submittedName>
        <fullName evidence="12">Cytochrome C</fullName>
    </submittedName>
</protein>
<dbReference type="STRING" id="1185766.SAMN05216224_11412"/>
<dbReference type="Pfam" id="PF00034">
    <property type="entry name" value="Cytochrom_C"/>
    <property type="match status" value="1"/>
</dbReference>
<evidence type="ECO:0000256" key="2">
    <source>
        <dbReference type="ARBA" id="ARBA00022448"/>
    </source>
</evidence>
<proteinExistence type="predicted"/>
<evidence type="ECO:0000256" key="9">
    <source>
        <dbReference type="SAM" id="MobiDB-lite"/>
    </source>
</evidence>
<dbReference type="Gene3D" id="1.10.760.10">
    <property type="entry name" value="Cytochrome c-like domain"/>
    <property type="match status" value="1"/>
</dbReference>
<keyword evidence="10" id="KW-0472">Membrane</keyword>
<keyword evidence="2" id="KW-0813">Transport</keyword>
<keyword evidence="3 8" id="KW-0349">Heme</keyword>
<dbReference type="Proteomes" id="UP000027725">
    <property type="component" value="Unassembled WGS sequence"/>
</dbReference>
<organism evidence="12 13">
    <name type="scientific">Thioclava dalianensis</name>
    <dbReference type="NCBI Taxonomy" id="1185766"/>
    <lineage>
        <taxon>Bacteria</taxon>
        <taxon>Pseudomonadati</taxon>
        <taxon>Pseudomonadota</taxon>
        <taxon>Alphaproteobacteria</taxon>
        <taxon>Rhodobacterales</taxon>
        <taxon>Paracoccaceae</taxon>
        <taxon>Thioclava</taxon>
    </lineage>
</organism>
<dbReference type="PANTHER" id="PTHR35008:SF4">
    <property type="entry name" value="BLL4482 PROTEIN"/>
    <property type="match status" value="1"/>
</dbReference>
<reference evidence="12 13" key="1">
    <citation type="submission" date="2014-03" db="EMBL/GenBank/DDBJ databases">
        <title>The draft genome sequence of Thioclava dalianensis DLFJ1-1.</title>
        <authorList>
            <person name="Lai Q."/>
            <person name="Shao Z."/>
        </authorList>
    </citation>
    <scope>NUCLEOTIDE SEQUENCE [LARGE SCALE GENOMIC DNA]</scope>
    <source>
        <strain evidence="12 13">DLFJ1-1</strain>
    </source>
</reference>
<dbReference type="RefSeq" id="WP_009573641.1">
    <property type="nucleotide sequence ID" value="NZ_FOVB01000014.1"/>
</dbReference>
<dbReference type="GO" id="GO:0020037">
    <property type="term" value="F:heme binding"/>
    <property type="evidence" value="ECO:0007669"/>
    <property type="project" value="InterPro"/>
</dbReference>
<dbReference type="InterPro" id="IPR051459">
    <property type="entry name" value="Cytochrome_c-type_DH"/>
</dbReference>
<dbReference type="GO" id="GO:0005506">
    <property type="term" value="F:iron ion binding"/>
    <property type="evidence" value="ECO:0007669"/>
    <property type="project" value="InterPro"/>
</dbReference>
<dbReference type="PRINTS" id="PR00605">
    <property type="entry name" value="CYTCHROMECIC"/>
</dbReference>
<comment type="cofactor">
    <cofactor evidence="1">
        <name>heme c</name>
        <dbReference type="ChEBI" id="CHEBI:61717"/>
    </cofactor>
</comment>
<evidence type="ECO:0000256" key="4">
    <source>
        <dbReference type="ARBA" id="ARBA00022660"/>
    </source>
</evidence>
<dbReference type="SUPFAM" id="SSF46626">
    <property type="entry name" value="Cytochrome c"/>
    <property type="match status" value="1"/>
</dbReference>
<evidence type="ECO:0000259" key="11">
    <source>
        <dbReference type="PROSITE" id="PS51007"/>
    </source>
</evidence>
<dbReference type="GO" id="GO:0009055">
    <property type="term" value="F:electron transfer activity"/>
    <property type="evidence" value="ECO:0007669"/>
    <property type="project" value="InterPro"/>
</dbReference>
<evidence type="ECO:0000256" key="5">
    <source>
        <dbReference type="ARBA" id="ARBA00022723"/>
    </source>
</evidence>
<dbReference type="OrthoDB" id="9811281at2"/>
<feature type="domain" description="Cytochrome c" evidence="11">
    <location>
        <begin position="37"/>
        <end position="138"/>
    </location>
</feature>
<keyword evidence="5 8" id="KW-0479">Metal-binding</keyword>
<gene>
    <name evidence="12" type="ORF">DL1_09785</name>
</gene>
<name>A0A074U1Q7_9RHOB</name>
<dbReference type="PANTHER" id="PTHR35008">
    <property type="entry name" value="BLL4482 PROTEIN-RELATED"/>
    <property type="match status" value="1"/>
</dbReference>
<evidence type="ECO:0000313" key="13">
    <source>
        <dbReference type="Proteomes" id="UP000027725"/>
    </source>
</evidence>
<keyword evidence="10" id="KW-0812">Transmembrane</keyword>
<keyword evidence="13" id="KW-1185">Reference proteome</keyword>
<dbReference type="EMBL" id="JHEH01000028">
    <property type="protein sequence ID" value="KEP68612.1"/>
    <property type="molecule type" value="Genomic_DNA"/>
</dbReference>
<feature type="region of interest" description="Disordered" evidence="9">
    <location>
        <begin position="61"/>
        <end position="84"/>
    </location>
</feature>